<dbReference type="GO" id="GO:0003676">
    <property type="term" value="F:nucleic acid binding"/>
    <property type="evidence" value="ECO:0007669"/>
    <property type="project" value="InterPro"/>
</dbReference>
<dbReference type="GO" id="GO:0008270">
    <property type="term" value="F:zinc ion binding"/>
    <property type="evidence" value="ECO:0007669"/>
    <property type="project" value="InterPro"/>
</dbReference>
<dbReference type="SUPFAM" id="SSF57756">
    <property type="entry name" value="Retrovirus zinc finger-like domains"/>
    <property type="match status" value="1"/>
</dbReference>
<keyword evidence="2" id="KW-1185">Reference proteome</keyword>
<reference evidence="1" key="1">
    <citation type="submission" date="2018-11" db="EMBL/GenBank/DDBJ databases">
        <authorList>
            <person name="Alioto T."/>
            <person name="Alioto T."/>
        </authorList>
    </citation>
    <scope>NUCLEOTIDE SEQUENCE</scope>
</reference>
<gene>
    <name evidence="1" type="ORF">MGAL_10B090918</name>
</gene>
<evidence type="ECO:0008006" key="3">
    <source>
        <dbReference type="Google" id="ProtNLM"/>
    </source>
</evidence>
<dbReference type="Proteomes" id="UP000596742">
    <property type="component" value="Unassembled WGS sequence"/>
</dbReference>
<protein>
    <recommendedName>
        <fullName evidence="3">CCHC-type domain-containing protein</fullName>
    </recommendedName>
</protein>
<comment type="caution">
    <text evidence="1">The sequence shown here is derived from an EMBL/GenBank/DDBJ whole genome shotgun (WGS) entry which is preliminary data.</text>
</comment>
<organism evidence="1 2">
    <name type="scientific">Mytilus galloprovincialis</name>
    <name type="common">Mediterranean mussel</name>
    <dbReference type="NCBI Taxonomy" id="29158"/>
    <lineage>
        <taxon>Eukaryota</taxon>
        <taxon>Metazoa</taxon>
        <taxon>Spiralia</taxon>
        <taxon>Lophotrochozoa</taxon>
        <taxon>Mollusca</taxon>
        <taxon>Bivalvia</taxon>
        <taxon>Autobranchia</taxon>
        <taxon>Pteriomorphia</taxon>
        <taxon>Mytilida</taxon>
        <taxon>Mytiloidea</taxon>
        <taxon>Mytilidae</taxon>
        <taxon>Mytilinae</taxon>
        <taxon>Mytilus</taxon>
    </lineage>
</organism>
<dbReference type="InterPro" id="IPR036875">
    <property type="entry name" value="Znf_CCHC_sf"/>
</dbReference>
<dbReference type="AlphaFoldDB" id="A0A8B6E2I3"/>
<evidence type="ECO:0000313" key="2">
    <source>
        <dbReference type="Proteomes" id="UP000596742"/>
    </source>
</evidence>
<sequence>MFDQARTLDLAQRSNEVYVQPYSVTAAIGQKPDESVPQSVTEEDKITAAAAKRPGSKQKCFFCGNNAHARRFCPAKDASCHNCFKKGHYIRKR</sequence>
<dbReference type="EMBL" id="UYJE01004447">
    <property type="protein sequence ID" value="VDI28095.1"/>
    <property type="molecule type" value="Genomic_DNA"/>
</dbReference>
<evidence type="ECO:0000313" key="1">
    <source>
        <dbReference type="EMBL" id="VDI28095.1"/>
    </source>
</evidence>
<dbReference type="OrthoDB" id="10068383at2759"/>
<name>A0A8B6E2I3_MYTGA</name>
<proteinExistence type="predicted"/>
<dbReference type="Gene3D" id="4.10.60.10">
    <property type="entry name" value="Zinc finger, CCHC-type"/>
    <property type="match status" value="1"/>
</dbReference>
<accession>A0A8B6E2I3</accession>